<keyword evidence="2" id="KW-1185">Reference proteome</keyword>
<proteinExistence type="predicted"/>
<dbReference type="InterPro" id="IPR036148">
    <property type="entry name" value="MmgE/PrpD_sf"/>
</dbReference>
<comment type="caution">
    <text evidence="1">The sequence shown here is derived from an EMBL/GenBank/DDBJ whole genome shotgun (WGS) entry which is preliminary data.</text>
</comment>
<gene>
    <name evidence="1" type="ORF">JZM24_06305</name>
</gene>
<sequence>MTLTLDDGTQWRQEVAQAYGTAAHPLDSAALDNKFRHCVSPVLGREAADQLLQQLWALPSLSVLDALLGAPTGDNHGV</sequence>
<evidence type="ECO:0000313" key="1">
    <source>
        <dbReference type="EMBL" id="MBT9431845.1"/>
    </source>
</evidence>
<evidence type="ECO:0008006" key="3">
    <source>
        <dbReference type="Google" id="ProtNLM"/>
    </source>
</evidence>
<dbReference type="Proteomes" id="UP000811282">
    <property type="component" value="Unassembled WGS sequence"/>
</dbReference>
<accession>A0ABS5Y9Z9</accession>
<reference evidence="1 2" key="1">
    <citation type="journal article" date="2021" name="Genome Biol. Evol.">
        <title>The evolution of interdependence in a four-way mealybug symbiosis.</title>
        <authorList>
            <person name="Garber A.I."/>
            <person name="Kupper M."/>
            <person name="Laetsch D.R."/>
            <person name="Weldon S.R."/>
            <person name="Ladinsky M.S."/>
            <person name="Bjorkman P.J."/>
            <person name="McCutcheon J.P."/>
        </authorList>
    </citation>
    <scope>NUCLEOTIDE SEQUENCE [LARGE SCALE GENOMIC DNA]</scope>
    <source>
        <strain evidence="1">SOD</strain>
    </source>
</reference>
<evidence type="ECO:0000313" key="2">
    <source>
        <dbReference type="Proteomes" id="UP000811282"/>
    </source>
</evidence>
<protein>
    <recommendedName>
        <fullName evidence="3">MmgE/PrpD family protein</fullName>
    </recommendedName>
</protein>
<dbReference type="RefSeq" id="WP_215669059.1">
    <property type="nucleotide sequence ID" value="NZ_JAFJYC010000001.1"/>
</dbReference>
<name>A0ABS5Y9Z9_9GAMM</name>
<organism evidence="1 2">
    <name type="scientific">Candidatus Sodalis endolongispinus</name>
    <dbReference type="NCBI Taxonomy" id="2812662"/>
    <lineage>
        <taxon>Bacteria</taxon>
        <taxon>Pseudomonadati</taxon>
        <taxon>Pseudomonadota</taxon>
        <taxon>Gammaproteobacteria</taxon>
        <taxon>Enterobacterales</taxon>
        <taxon>Bruguierivoracaceae</taxon>
        <taxon>Sodalis</taxon>
    </lineage>
</organism>
<dbReference type="EMBL" id="JAFJYC010000001">
    <property type="protein sequence ID" value="MBT9431845.1"/>
    <property type="molecule type" value="Genomic_DNA"/>
</dbReference>
<dbReference type="SUPFAM" id="SSF103378">
    <property type="entry name" value="2-methylcitrate dehydratase PrpD"/>
    <property type="match status" value="1"/>
</dbReference>